<feature type="region of interest" description="Disordered" evidence="1">
    <location>
        <begin position="121"/>
        <end position="161"/>
    </location>
</feature>
<name>A0A8I2YKX2_9AGAM</name>
<dbReference type="InterPro" id="IPR011990">
    <property type="entry name" value="TPR-like_helical_dom_sf"/>
</dbReference>
<protein>
    <submittedName>
        <fullName evidence="2">Uncharacterized protein</fullName>
    </submittedName>
</protein>
<dbReference type="OrthoDB" id="2676565at2759"/>
<sequence length="161" mass="18268">MLTSSCTPPLPEDWCMRGMKWVGREVFERGFWKSGEDLQVEIEVLDTEEGDQLTDGIIQDEDADNRGNELKNEPARRWIRITRTAVNLAGLVDGFTWVEGTREWKVDGALEAKGRRWTDNTMDIDIDDAEADESSEGEDGEEDSEEVKALKVDDIFEPLSV</sequence>
<evidence type="ECO:0000313" key="2">
    <source>
        <dbReference type="EMBL" id="KAG6373754.1"/>
    </source>
</evidence>
<evidence type="ECO:0000313" key="3">
    <source>
        <dbReference type="Proteomes" id="UP000683000"/>
    </source>
</evidence>
<dbReference type="AlphaFoldDB" id="A0A8I2YKX2"/>
<feature type="compositionally biased region" description="Acidic residues" evidence="1">
    <location>
        <begin position="122"/>
        <end position="145"/>
    </location>
</feature>
<reference evidence="2" key="1">
    <citation type="submission" date="2021-03" db="EMBL/GenBank/DDBJ databases">
        <title>Evolutionary innovations through gain and loss of genes in the ectomycorrhizal Boletales.</title>
        <authorList>
            <person name="Wu G."/>
            <person name="Miyauchi S."/>
            <person name="Morin E."/>
            <person name="Yang Z.-L."/>
            <person name="Xu J."/>
            <person name="Martin F.M."/>
        </authorList>
    </citation>
    <scope>NUCLEOTIDE SEQUENCE</scope>
    <source>
        <strain evidence="2">BR01</strain>
    </source>
</reference>
<keyword evidence="3" id="KW-1185">Reference proteome</keyword>
<accession>A0A8I2YKX2</accession>
<organism evidence="2 3">
    <name type="scientific">Boletus reticuloceps</name>
    <dbReference type="NCBI Taxonomy" id="495285"/>
    <lineage>
        <taxon>Eukaryota</taxon>
        <taxon>Fungi</taxon>
        <taxon>Dikarya</taxon>
        <taxon>Basidiomycota</taxon>
        <taxon>Agaricomycotina</taxon>
        <taxon>Agaricomycetes</taxon>
        <taxon>Agaricomycetidae</taxon>
        <taxon>Boletales</taxon>
        <taxon>Boletineae</taxon>
        <taxon>Boletaceae</taxon>
        <taxon>Boletoideae</taxon>
        <taxon>Boletus</taxon>
    </lineage>
</organism>
<gene>
    <name evidence="2" type="ORF">JVT61DRAFT_5896</name>
</gene>
<comment type="caution">
    <text evidence="2">The sequence shown here is derived from an EMBL/GenBank/DDBJ whole genome shotgun (WGS) entry which is preliminary data.</text>
</comment>
<dbReference type="EMBL" id="JAGFBS010000020">
    <property type="protein sequence ID" value="KAG6373754.1"/>
    <property type="molecule type" value="Genomic_DNA"/>
</dbReference>
<evidence type="ECO:0000256" key="1">
    <source>
        <dbReference type="SAM" id="MobiDB-lite"/>
    </source>
</evidence>
<dbReference type="Proteomes" id="UP000683000">
    <property type="component" value="Unassembled WGS sequence"/>
</dbReference>
<dbReference type="SUPFAM" id="SSF48452">
    <property type="entry name" value="TPR-like"/>
    <property type="match status" value="1"/>
</dbReference>
<proteinExistence type="predicted"/>